<feature type="compositionally biased region" description="Low complexity" evidence="1">
    <location>
        <begin position="52"/>
        <end position="61"/>
    </location>
</feature>
<feature type="compositionally biased region" description="Low complexity" evidence="1">
    <location>
        <begin position="1"/>
        <end position="16"/>
    </location>
</feature>
<name>A0AAI8YJL7_9PEZI</name>
<dbReference type="EMBL" id="CAUWAG010000010">
    <property type="protein sequence ID" value="CAJ2507291.1"/>
    <property type="molecule type" value="Genomic_DNA"/>
</dbReference>
<evidence type="ECO:0000256" key="1">
    <source>
        <dbReference type="SAM" id="MobiDB-lite"/>
    </source>
</evidence>
<reference evidence="2" key="1">
    <citation type="submission" date="2023-10" db="EMBL/GenBank/DDBJ databases">
        <authorList>
            <person name="Hackl T."/>
        </authorList>
    </citation>
    <scope>NUCLEOTIDE SEQUENCE</scope>
</reference>
<protein>
    <submittedName>
        <fullName evidence="2">Uu.00g084770.m01.CDS01</fullName>
    </submittedName>
</protein>
<organism evidence="2 3">
    <name type="scientific">Anthostomella pinea</name>
    <dbReference type="NCBI Taxonomy" id="933095"/>
    <lineage>
        <taxon>Eukaryota</taxon>
        <taxon>Fungi</taxon>
        <taxon>Dikarya</taxon>
        <taxon>Ascomycota</taxon>
        <taxon>Pezizomycotina</taxon>
        <taxon>Sordariomycetes</taxon>
        <taxon>Xylariomycetidae</taxon>
        <taxon>Xylariales</taxon>
        <taxon>Xylariaceae</taxon>
        <taxon>Anthostomella</taxon>
    </lineage>
</organism>
<comment type="caution">
    <text evidence="2">The sequence shown here is derived from an EMBL/GenBank/DDBJ whole genome shotgun (WGS) entry which is preliminary data.</text>
</comment>
<dbReference type="AlphaFoldDB" id="A0AAI8YJL7"/>
<evidence type="ECO:0000313" key="2">
    <source>
        <dbReference type="EMBL" id="CAJ2507291.1"/>
    </source>
</evidence>
<keyword evidence="3" id="KW-1185">Reference proteome</keyword>
<evidence type="ECO:0000313" key="3">
    <source>
        <dbReference type="Proteomes" id="UP001295740"/>
    </source>
</evidence>
<proteinExistence type="predicted"/>
<feature type="compositionally biased region" description="Basic and acidic residues" evidence="1">
    <location>
        <begin position="62"/>
        <end position="72"/>
    </location>
</feature>
<feature type="region of interest" description="Disordered" evidence="1">
    <location>
        <begin position="1"/>
        <end position="72"/>
    </location>
</feature>
<accession>A0AAI8YJL7</accession>
<gene>
    <name evidence="2" type="ORF">KHLLAP_LOCUS7759</name>
</gene>
<sequence length="72" mass="7804">MPSSSISPPSDLLSYSKTMHMHTKRQMEAANMSNTRRSRSSRSAVPSMPNGSSSISSSSSSRSDDGAHEYHD</sequence>
<dbReference type="Proteomes" id="UP001295740">
    <property type="component" value="Unassembled WGS sequence"/>
</dbReference>